<dbReference type="GO" id="GO:0003723">
    <property type="term" value="F:RNA binding"/>
    <property type="evidence" value="ECO:0007669"/>
    <property type="project" value="InterPro"/>
</dbReference>
<dbReference type="InterPro" id="IPR046960">
    <property type="entry name" value="PPR_At4g14850-like_plant"/>
</dbReference>
<reference evidence="3" key="1">
    <citation type="submission" date="2020-06" db="EMBL/GenBank/DDBJ databases">
        <authorList>
            <person name="Li T."/>
            <person name="Hu X."/>
            <person name="Zhang T."/>
            <person name="Song X."/>
            <person name="Zhang H."/>
            <person name="Dai N."/>
            <person name="Sheng W."/>
            <person name="Hou X."/>
            <person name="Wei L."/>
        </authorList>
    </citation>
    <scope>NUCLEOTIDE SEQUENCE</scope>
    <source>
        <strain evidence="3">G02</strain>
        <tissue evidence="3">Leaf</tissue>
    </source>
</reference>
<name>A0AAW2SZN6_SESRA</name>
<dbReference type="PANTHER" id="PTHR47926">
    <property type="entry name" value="PENTATRICOPEPTIDE REPEAT-CONTAINING PROTEIN"/>
    <property type="match status" value="1"/>
</dbReference>
<dbReference type="InterPro" id="IPR002885">
    <property type="entry name" value="PPR_rpt"/>
</dbReference>
<dbReference type="AlphaFoldDB" id="A0AAW2SZN6"/>
<reference evidence="3" key="2">
    <citation type="journal article" date="2024" name="Plant">
        <title>Genomic evolution and insights into agronomic trait innovations of Sesamum species.</title>
        <authorList>
            <person name="Miao H."/>
            <person name="Wang L."/>
            <person name="Qu L."/>
            <person name="Liu H."/>
            <person name="Sun Y."/>
            <person name="Le M."/>
            <person name="Wang Q."/>
            <person name="Wei S."/>
            <person name="Zheng Y."/>
            <person name="Lin W."/>
            <person name="Duan Y."/>
            <person name="Cao H."/>
            <person name="Xiong S."/>
            <person name="Wang X."/>
            <person name="Wei L."/>
            <person name="Li C."/>
            <person name="Ma Q."/>
            <person name="Ju M."/>
            <person name="Zhao R."/>
            <person name="Li G."/>
            <person name="Mu C."/>
            <person name="Tian Q."/>
            <person name="Mei H."/>
            <person name="Zhang T."/>
            <person name="Gao T."/>
            <person name="Zhang H."/>
        </authorList>
    </citation>
    <scope>NUCLEOTIDE SEQUENCE</scope>
    <source>
        <strain evidence="3">G02</strain>
    </source>
</reference>
<organism evidence="3">
    <name type="scientific">Sesamum radiatum</name>
    <name type="common">Black benniseed</name>
    <dbReference type="NCBI Taxonomy" id="300843"/>
    <lineage>
        <taxon>Eukaryota</taxon>
        <taxon>Viridiplantae</taxon>
        <taxon>Streptophyta</taxon>
        <taxon>Embryophyta</taxon>
        <taxon>Tracheophyta</taxon>
        <taxon>Spermatophyta</taxon>
        <taxon>Magnoliopsida</taxon>
        <taxon>eudicotyledons</taxon>
        <taxon>Gunneridae</taxon>
        <taxon>Pentapetalae</taxon>
        <taxon>asterids</taxon>
        <taxon>lamiids</taxon>
        <taxon>Lamiales</taxon>
        <taxon>Pedaliaceae</taxon>
        <taxon>Sesamum</taxon>
    </lineage>
</organism>
<accession>A0AAW2SZN6</accession>
<dbReference type="InterPro" id="IPR011990">
    <property type="entry name" value="TPR-like_helical_dom_sf"/>
</dbReference>
<evidence type="ECO:0000256" key="2">
    <source>
        <dbReference type="PROSITE-ProRule" id="PRU00708"/>
    </source>
</evidence>
<dbReference type="EMBL" id="JACGWJ010000009">
    <property type="protein sequence ID" value="KAL0398075.1"/>
    <property type="molecule type" value="Genomic_DNA"/>
</dbReference>
<evidence type="ECO:0000256" key="1">
    <source>
        <dbReference type="ARBA" id="ARBA00022737"/>
    </source>
</evidence>
<evidence type="ECO:0000313" key="3">
    <source>
        <dbReference type="EMBL" id="KAL0398075.1"/>
    </source>
</evidence>
<dbReference type="PANTHER" id="PTHR47926:SF452">
    <property type="entry name" value="PENTATRICOPEPTIDE REPEAT-CONTAINING PROTEIN"/>
    <property type="match status" value="1"/>
</dbReference>
<dbReference type="GO" id="GO:0009451">
    <property type="term" value="P:RNA modification"/>
    <property type="evidence" value="ECO:0007669"/>
    <property type="project" value="InterPro"/>
</dbReference>
<sequence>MLTKLTTPPAVSLVKQKLSPHFNHHSCSWNSLFRAHFNSWAFSIRRAAASSSPLMALQLYSRMQRQAVPFDSFSILFALKSCTYLPHNITILRHIHAHLLKLGFSTHVYVATSLLCAYAPSLFKDACILFDEMPLRNTVTWNIMITAYSRQGDVTTARIFFDRMPVRDVASWSAMIAAYMDNSLWDQGCHFFVK</sequence>
<feature type="repeat" description="PPR" evidence="2">
    <location>
        <begin position="137"/>
        <end position="171"/>
    </location>
</feature>
<dbReference type="Pfam" id="PF01535">
    <property type="entry name" value="PPR"/>
    <property type="match status" value="1"/>
</dbReference>
<dbReference type="Gene3D" id="1.25.40.10">
    <property type="entry name" value="Tetratricopeptide repeat domain"/>
    <property type="match status" value="1"/>
</dbReference>
<keyword evidence="1" id="KW-0677">Repeat</keyword>
<proteinExistence type="predicted"/>
<comment type="caution">
    <text evidence="3">The sequence shown here is derived from an EMBL/GenBank/DDBJ whole genome shotgun (WGS) entry which is preliminary data.</text>
</comment>
<dbReference type="NCBIfam" id="TIGR00756">
    <property type="entry name" value="PPR"/>
    <property type="match status" value="1"/>
</dbReference>
<gene>
    <name evidence="3" type="ORF">Sradi_2150800</name>
</gene>
<protein>
    <submittedName>
        <fullName evidence="3">Pentatricopeptide repeat-containing protein, mitochondrial</fullName>
    </submittedName>
</protein>
<dbReference type="PROSITE" id="PS51375">
    <property type="entry name" value="PPR"/>
    <property type="match status" value="1"/>
</dbReference>